<keyword evidence="1" id="KW-1133">Transmembrane helix</keyword>
<dbReference type="Proteomes" id="UP000628463">
    <property type="component" value="Unassembled WGS sequence"/>
</dbReference>
<feature type="transmembrane region" description="Helical" evidence="1">
    <location>
        <begin position="60"/>
        <end position="81"/>
    </location>
</feature>
<organism evidence="2 3">
    <name type="scientific">Lachnospira hominis</name>
    <name type="common">ex Liu et al. 2021</name>
    <dbReference type="NCBI Taxonomy" id="2763051"/>
    <lineage>
        <taxon>Bacteria</taxon>
        <taxon>Bacillati</taxon>
        <taxon>Bacillota</taxon>
        <taxon>Clostridia</taxon>
        <taxon>Lachnospirales</taxon>
        <taxon>Lachnospiraceae</taxon>
        <taxon>Lachnospira</taxon>
    </lineage>
</organism>
<dbReference type="RefSeq" id="WP_186835977.1">
    <property type="nucleotide sequence ID" value="NZ_JACOPD010000001.1"/>
</dbReference>
<sequence length="191" mass="21169">MNKKNISFILAGFLLLTLQFNVKIGSVYIDIFNDILAAVLITAGAFPLGGRNVVFKKFRILSVVSIIFIILGQVINFLMVIMGGDNALKVVSGVATIFNIYLTYYFTEGLILEAKFQDKSALTRSLRLVWALYGILIFGNFIALMSGIALVSTLVQIVCVIFSIYYCSSVFTSCSQLYMEGLPTKHMDTEK</sequence>
<keyword evidence="1" id="KW-0472">Membrane</keyword>
<feature type="transmembrane region" description="Helical" evidence="1">
    <location>
        <begin position="31"/>
        <end position="48"/>
    </location>
</feature>
<accession>A0ABR7FWY8</accession>
<dbReference type="EMBL" id="JACOPD010000001">
    <property type="protein sequence ID" value="MBC5679712.1"/>
    <property type="molecule type" value="Genomic_DNA"/>
</dbReference>
<keyword evidence="3" id="KW-1185">Reference proteome</keyword>
<feature type="transmembrane region" description="Helical" evidence="1">
    <location>
        <begin position="87"/>
        <end position="107"/>
    </location>
</feature>
<protein>
    <recommendedName>
        <fullName evidence="4">Acid-resistance membrane protein</fullName>
    </recommendedName>
</protein>
<evidence type="ECO:0008006" key="4">
    <source>
        <dbReference type="Google" id="ProtNLM"/>
    </source>
</evidence>
<comment type="caution">
    <text evidence="2">The sequence shown here is derived from an EMBL/GenBank/DDBJ whole genome shotgun (WGS) entry which is preliminary data.</text>
</comment>
<gene>
    <name evidence="2" type="ORF">H8S01_01875</name>
</gene>
<reference evidence="2 3" key="1">
    <citation type="submission" date="2020-08" db="EMBL/GenBank/DDBJ databases">
        <title>Genome public.</title>
        <authorList>
            <person name="Liu C."/>
            <person name="Sun Q."/>
        </authorList>
    </citation>
    <scope>NUCLEOTIDE SEQUENCE [LARGE SCALE GENOMIC DNA]</scope>
    <source>
        <strain evidence="2 3">NSJ-43</strain>
    </source>
</reference>
<evidence type="ECO:0000313" key="3">
    <source>
        <dbReference type="Proteomes" id="UP000628463"/>
    </source>
</evidence>
<evidence type="ECO:0000313" key="2">
    <source>
        <dbReference type="EMBL" id="MBC5679712.1"/>
    </source>
</evidence>
<proteinExistence type="predicted"/>
<evidence type="ECO:0000256" key="1">
    <source>
        <dbReference type="SAM" id="Phobius"/>
    </source>
</evidence>
<name>A0ABR7FWY8_9FIRM</name>
<feature type="transmembrane region" description="Helical" evidence="1">
    <location>
        <begin position="154"/>
        <end position="178"/>
    </location>
</feature>
<keyword evidence="1" id="KW-0812">Transmembrane</keyword>
<feature type="transmembrane region" description="Helical" evidence="1">
    <location>
        <begin position="128"/>
        <end position="148"/>
    </location>
</feature>